<dbReference type="InterPro" id="IPR030878">
    <property type="entry name" value="Ribosomal_uL15"/>
</dbReference>
<keyword evidence="5" id="KW-0732">Signal</keyword>
<reference evidence="7" key="1">
    <citation type="submission" date="2021-01" db="EMBL/GenBank/DDBJ databases">
        <authorList>
            <person name="Corre E."/>
            <person name="Pelletier E."/>
            <person name="Niang G."/>
            <person name="Scheremetjew M."/>
            <person name="Finn R."/>
            <person name="Kale V."/>
            <person name="Holt S."/>
            <person name="Cochrane G."/>
            <person name="Meng A."/>
            <person name="Brown T."/>
            <person name="Cohen L."/>
        </authorList>
    </citation>
    <scope>NUCLEOTIDE SEQUENCE</scope>
    <source>
        <strain evidence="7">CCMP281</strain>
    </source>
</reference>
<keyword evidence="3" id="KW-0687">Ribonucleoprotein</keyword>
<dbReference type="PANTHER" id="PTHR12934">
    <property type="entry name" value="50S RIBOSOMAL PROTEIN L15"/>
    <property type="match status" value="1"/>
</dbReference>
<dbReference type="Pfam" id="PF00828">
    <property type="entry name" value="Ribosomal_L27A"/>
    <property type="match status" value="1"/>
</dbReference>
<dbReference type="InterPro" id="IPR005749">
    <property type="entry name" value="Ribosomal_uL15_bac-type"/>
</dbReference>
<evidence type="ECO:0000256" key="1">
    <source>
        <dbReference type="ARBA" id="ARBA00007320"/>
    </source>
</evidence>
<dbReference type="AlphaFoldDB" id="A0A7S3BZT2"/>
<gene>
    <name evidence="7" type="ORF">HERI1096_LOCUS38141</name>
</gene>
<evidence type="ECO:0000256" key="3">
    <source>
        <dbReference type="ARBA" id="ARBA00023274"/>
    </source>
</evidence>
<evidence type="ECO:0000256" key="2">
    <source>
        <dbReference type="ARBA" id="ARBA00022980"/>
    </source>
</evidence>
<evidence type="ECO:0000313" key="7">
    <source>
        <dbReference type="EMBL" id="CAE0149889.1"/>
    </source>
</evidence>
<evidence type="ECO:0000256" key="4">
    <source>
        <dbReference type="SAM" id="MobiDB-lite"/>
    </source>
</evidence>
<dbReference type="EMBL" id="HBHX01069031">
    <property type="protein sequence ID" value="CAE0149889.1"/>
    <property type="molecule type" value="Transcribed_RNA"/>
</dbReference>
<protein>
    <recommendedName>
        <fullName evidence="6">Large ribosomal subunit protein uL15/eL18 domain-containing protein</fullName>
    </recommendedName>
</protein>
<dbReference type="NCBIfam" id="TIGR01071">
    <property type="entry name" value="rplO_bact"/>
    <property type="match status" value="1"/>
</dbReference>
<dbReference type="GO" id="GO:0005762">
    <property type="term" value="C:mitochondrial large ribosomal subunit"/>
    <property type="evidence" value="ECO:0007669"/>
    <property type="project" value="TreeGrafter"/>
</dbReference>
<keyword evidence="2" id="KW-0689">Ribosomal protein</keyword>
<dbReference type="PANTHER" id="PTHR12934:SF11">
    <property type="entry name" value="LARGE RIBOSOMAL SUBUNIT PROTEIN UL15M"/>
    <property type="match status" value="1"/>
</dbReference>
<evidence type="ECO:0000256" key="5">
    <source>
        <dbReference type="SAM" id="SignalP"/>
    </source>
</evidence>
<accession>A0A7S3BZT2</accession>
<feature type="region of interest" description="Disordered" evidence="4">
    <location>
        <begin position="78"/>
        <end position="103"/>
    </location>
</feature>
<dbReference type="InterPro" id="IPR021131">
    <property type="entry name" value="Ribosomal_uL15/eL18"/>
</dbReference>
<feature type="domain" description="Large ribosomal subunit protein uL15/eL18" evidence="6">
    <location>
        <begin position="139"/>
        <end position="202"/>
    </location>
</feature>
<dbReference type="GO" id="GO:0003735">
    <property type="term" value="F:structural constituent of ribosome"/>
    <property type="evidence" value="ECO:0007669"/>
    <property type="project" value="InterPro"/>
</dbReference>
<feature type="chain" id="PRO_5031510850" description="Large ribosomal subunit protein uL15/eL18 domain-containing protein" evidence="5">
    <location>
        <begin position="17"/>
        <end position="225"/>
    </location>
</feature>
<comment type="similarity">
    <text evidence="1">Belongs to the universal ribosomal protein uL15 family.</text>
</comment>
<dbReference type="GO" id="GO:0006412">
    <property type="term" value="P:translation"/>
    <property type="evidence" value="ECO:0007669"/>
    <property type="project" value="InterPro"/>
</dbReference>
<feature type="signal peptide" evidence="5">
    <location>
        <begin position="1"/>
        <end position="16"/>
    </location>
</feature>
<dbReference type="SUPFAM" id="SSF52080">
    <property type="entry name" value="Ribosomal proteins L15p and L18e"/>
    <property type="match status" value="1"/>
</dbReference>
<organism evidence="7">
    <name type="scientific">Haptolina ericina</name>
    <dbReference type="NCBI Taxonomy" id="156174"/>
    <lineage>
        <taxon>Eukaryota</taxon>
        <taxon>Haptista</taxon>
        <taxon>Haptophyta</taxon>
        <taxon>Prymnesiophyceae</taxon>
        <taxon>Prymnesiales</taxon>
        <taxon>Prymnesiaceae</taxon>
        <taxon>Haptolina</taxon>
    </lineage>
</organism>
<evidence type="ECO:0000259" key="6">
    <source>
        <dbReference type="Pfam" id="PF00828"/>
    </source>
</evidence>
<dbReference type="Gene3D" id="3.100.10.10">
    <property type="match status" value="1"/>
</dbReference>
<dbReference type="InterPro" id="IPR036227">
    <property type="entry name" value="Ribosomal_uL15/eL18_sf"/>
</dbReference>
<sequence length="225" mass="23340">MIRALVLLAGLSAADGLLGGSLLRPRTPVSTVSMKVFDWKVRGEAAPPIESLTLGNMKVSPGSKKLLTRKGRGISAGQGATCGFGTRGQKSRSGSGTRPGFEGGQIPLYRRLPKFVGRPMGMAHSKTEYGIIKTTALNGVAEGSVVDYSTLQEQRLVSKSKYSLKKVVGGPEALTVKGLTVKAHAFTSSAKATIEANGGTCVLLSPTTGKPLGEEEEAAAAPAEE</sequence>
<proteinExistence type="inferred from homology"/>
<dbReference type="HAMAP" id="MF_01341">
    <property type="entry name" value="Ribosomal_uL15"/>
    <property type="match status" value="1"/>
</dbReference>
<name>A0A7S3BZT2_9EUKA</name>